<organism evidence="5 6">
    <name type="scientific">Candidatus Sedimenticola endophacoides</name>
    <dbReference type="NCBI Taxonomy" id="2548426"/>
    <lineage>
        <taxon>Bacteria</taxon>
        <taxon>Pseudomonadati</taxon>
        <taxon>Pseudomonadota</taxon>
        <taxon>Gammaproteobacteria</taxon>
        <taxon>Chromatiales</taxon>
        <taxon>Sedimenticolaceae</taxon>
        <taxon>Sedimenticola</taxon>
    </lineage>
</organism>
<dbReference type="PANTHER" id="PTHR43685:SF5">
    <property type="entry name" value="GLYCOSYLTRANSFERASE EPSE-RELATED"/>
    <property type="match status" value="1"/>
</dbReference>
<sequence>MPRLSILLPFRNAGATLPSCLDSITAQCFGDFELLAVNDHSNHASRRLVAALAVRDRRVRLLDNPGRGLVSALNHGLRSAATELIARMDADDLMHPERLERQYTHLFRHPRITLLGCAAELFPRREIQAGYREYMRWQNRCLTPRQIADQIYIESPFAHPSVIFRKQAVIELGGYREGPFPEDYDLWLRLHHAGLRMEKLPDKLLRWRDYPQRTSRTDPRCSRQAFDRLRADFLARDPRLLARREEFVIWGAGRKTRKRCNLLLEKGFNPKAWIDIDPRKIGNRLCGIPVVEPGWLAARRPRPFVLVYVTNHGARELIAADLESMGYHQGEDFLAVG</sequence>
<accession>A0A657Q599</accession>
<comment type="similarity">
    <text evidence="1">Belongs to the glycosyltransferase 2 family.</text>
</comment>
<evidence type="ECO:0000256" key="1">
    <source>
        <dbReference type="ARBA" id="ARBA00006739"/>
    </source>
</evidence>
<protein>
    <submittedName>
        <fullName evidence="5">Glycosyl transferase</fullName>
    </submittedName>
</protein>
<dbReference type="Gene3D" id="3.90.550.10">
    <property type="entry name" value="Spore Coat Polysaccharide Biosynthesis Protein SpsA, Chain A"/>
    <property type="match status" value="1"/>
</dbReference>
<keyword evidence="2" id="KW-0328">Glycosyltransferase</keyword>
<feature type="domain" description="Glycosyltransferase 2-like" evidence="4">
    <location>
        <begin position="5"/>
        <end position="171"/>
    </location>
</feature>
<comment type="caution">
    <text evidence="5">The sequence shown here is derived from an EMBL/GenBank/DDBJ whole genome shotgun (WGS) entry which is preliminary data.</text>
</comment>
<dbReference type="AlphaFoldDB" id="A0A657Q599"/>
<keyword evidence="3 5" id="KW-0808">Transferase</keyword>
<dbReference type="Proteomes" id="UP000250928">
    <property type="component" value="Unassembled WGS sequence"/>
</dbReference>
<evidence type="ECO:0000313" key="6">
    <source>
        <dbReference type="Proteomes" id="UP000250928"/>
    </source>
</evidence>
<proteinExistence type="inferred from homology"/>
<dbReference type="PANTHER" id="PTHR43685">
    <property type="entry name" value="GLYCOSYLTRANSFERASE"/>
    <property type="match status" value="1"/>
</dbReference>
<dbReference type="GO" id="GO:0016757">
    <property type="term" value="F:glycosyltransferase activity"/>
    <property type="evidence" value="ECO:0007669"/>
    <property type="project" value="UniProtKB-KW"/>
</dbReference>
<dbReference type="EMBL" id="PQCO01000168">
    <property type="protein sequence ID" value="PUE03016.1"/>
    <property type="molecule type" value="Genomic_DNA"/>
</dbReference>
<evidence type="ECO:0000256" key="3">
    <source>
        <dbReference type="ARBA" id="ARBA00022679"/>
    </source>
</evidence>
<dbReference type="InterPro" id="IPR050834">
    <property type="entry name" value="Glycosyltransf_2"/>
</dbReference>
<evidence type="ECO:0000256" key="2">
    <source>
        <dbReference type="ARBA" id="ARBA00022676"/>
    </source>
</evidence>
<dbReference type="SUPFAM" id="SSF53448">
    <property type="entry name" value="Nucleotide-diphospho-sugar transferases"/>
    <property type="match status" value="1"/>
</dbReference>
<name>A0A657Q599_9GAMM</name>
<evidence type="ECO:0000259" key="4">
    <source>
        <dbReference type="Pfam" id="PF00535"/>
    </source>
</evidence>
<gene>
    <name evidence="5" type="ORF">C3L24_05105</name>
</gene>
<evidence type="ECO:0000313" key="5">
    <source>
        <dbReference type="EMBL" id="PUE03016.1"/>
    </source>
</evidence>
<dbReference type="InterPro" id="IPR001173">
    <property type="entry name" value="Glyco_trans_2-like"/>
</dbReference>
<dbReference type="InterPro" id="IPR029044">
    <property type="entry name" value="Nucleotide-diphossugar_trans"/>
</dbReference>
<reference evidence="5 6" key="1">
    <citation type="submission" date="2018-01" db="EMBL/GenBank/DDBJ databases">
        <title>Novel co-symbiosis in the lucinid bivalve Phacoides pectinatus.</title>
        <authorList>
            <person name="Lim S.J."/>
            <person name="Davis B.G."/>
            <person name="Gill D.E."/>
            <person name="Engel A.S."/>
            <person name="Anderson L.C."/>
            <person name="Campbell B.J."/>
        </authorList>
    </citation>
    <scope>NUCLEOTIDE SEQUENCE [LARGE SCALE GENOMIC DNA]</scope>
    <source>
        <strain evidence="5">N3_P5</strain>
    </source>
</reference>
<dbReference type="Pfam" id="PF00535">
    <property type="entry name" value="Glycos_transf_2"/>
    <property type="match status" value="1"/>
</dbReference>